<dbReference type="AlphaFoldDB" id="A0A552IC53"/>
<keyword evidence="5 7" id="KW-0411">Iron-sulfur</keyword>
<protein>
    <recommendedName>
        <fullName evidence="7">4-hydroxy-3-methylbut-2-en-1-yl diphosphate synthase (ferredoxin)</fullName>
        <ecNumber evidence="7">1.17.7.1</ecNumber>
    </recommendedName>
    <alternativeName>
        <fullName evidence="7">1-hydroxy-2-methyl-2-(E)-butenyl 4-diphosphate synthase</fullName>
    </alternativeName>
</protein>
<dbReference type="GO" id="GO:0019288">
    <property type="term" value="P:isopentenyl diphosphate biosynthetic process, methylerythritol 4-phosphate pathway"/>
    <property type="evidence" value="ECO:0007669"/>
    <property type="project" value="UniProtKB-UniRule"/>
</dbReference>
<dbReference type="NCBIfam" id="TIGR00612">
    <property type="entry name" value="ispG_gcpE"/>
    <property type="match status" value="1"/>
</dbReference>
<dbReference type="PANTHER" id="PTHR30454">
    <property type="entry name" value="4-HYDROXY-3-METHYLBUT-2-EN-1-YL DIPHOSPHATE SYNTHASE"/>
    <property type="match status" value="1"/>
</dbReference>
<dbReference type="GO" id="GO:0005506">
    <property type="term" value="F:iron ion binding"/>
    <property type="evidence" value="ECO:0007669"/>
    <property type="project" value="InterPro"/>
</dbReference>
<evidence type="ECO:0000256" key="7">
    <source>
        <dbReference type="HAMAP-Rule" id="MF_00159"/>
    </source>
</evidence>
<feature type="domain" description="IspG TIM-barrel" evidence="8">
    <location>
        <begin position="26"/>
        <end position="297"/>
    </location>
</feature>
<feature type="domain" description="IspG C-terminal" evidence="9">
    <location>
        <begin position="311"/>
        <end position="398"/>
    </location>
</feature>
<dbReference type="SUPFAM" id="SSF56014">
    <property type="entry name" value="Nitrite and sulphite reductase 4Fe-4S domain-like"/>
    <property type="match status" value="1"/>
</dbReference>
<gene>
    <name evidence="7 10" type="primary">ispG</name>
    <name evidence="10" type="ORF">EWV54_24600</name>
</gene>
<dbReference type="GO" id="GO:0051539">
    <property type="term" value="F:4 iron, 4 sulfur cluster binding"/>
    <property type="evidence" value="ECO:0007669"/>
    <property type="project" value="UniProtKB-UniRule"/>
</dbReference>
<evidence type="ECO:0000313" key="11">
    <source>
        <dbReference type="Proteomes" id="UP000319191"/>
    </source>
</evidence>
<evidence type="ECO:0000256" key="4">
    <source>
        <dbReference type="ARBA" id="ARBA00023004"/>
    </source>
</evidence>
<dbReference type="PIRSF" id="PIRSF004640">
    <property type="entry name" value="IspG"/>
    <property type="match status" value="1"/>
</dbReference>
<name>A0A552IC53_9CHRO</name>
<evidence type="ECO:0000313" key="10">
    <source>
        <dbReference type="EMBL" id="TRU81024.1"/>
    </source>
</evidence>
<dbReference type="Pfam" id="PF04551">
    <property type="entry name" value="GcpE"/>
    <property type="match status" value="1"/>
</dbReference>
<evidence type="ECO:0000256" key="3">
    <source>
        <dbReference type="ARBA" id="ARBA00023002"/>
    </source>
</evidence>
<evidence type="ECO:0000256" key="6">
    <source>
        <dbReference type="ARBA" id="ARBA00023229"/>
    </source>
</evidence>
<keyword evidence="6 7" id="KW-0414">Isoprene biosynthesis</keyword>
<dbReference type="Pfam" id="PF26540">
    <property type="entry name" value="GcpE_C"/>
    <property type="match status" value="1"/>
</dbReference>
<dbReference type="PANTHER" id="PTHR30454:SF0">
    <property type="entry name" value="4-HYDROXY-3-METHYLBUT-2-EN-1-YL DIPHOSPHATE SYNTHASE (FERREDOXIN), CHLOROPLASTIC"/>
    <property type="match status" value="1"/>
</dbReference>
<dbReference type="InterPro" id="IPR058579">
    <property type="entry name" value="IspG_C"/>
</dbReference>
<dbReference type="GO" id="GO:0046429">
    <property type="term" value="F:4-hydroxy-3-methylbut-2-en-1-yl diphosphate synthase activity (ferredoxin)"/>
    <property type="evidence" value="ECO:0007669"/>
    <property type="project" value="UniProtKB-UniRule"/>
</dbReference>
<dbReference type="InterPro" id="IPR058578">
    <property type="entry name" value="IspG_TIM"/>
</dbReference>
<keyword evidence="3 7" id="KW-0560">Oxidoreductase</keyword>
<reference evidence="10 11" key="1">
    <citation type="submission" date="2019-01" db="EMBL/GenBank/DDBJ databases">
        <title>Coherence of Microcystis species and biogeography revealed through population genomics.</title>
        <authorList>
            <person name="Perez-Carrascal O.M."/>
            <person name="Terrat Y."/>
            <person name="Giani A."/>
            <person name="Fortin N."/>
            <person name="Tromas N."/>
            <person name="Shapiro B.J."/>
        </authorList>
    </citation>
    <scope>NUCLEOTIDE SEQUENCE [LARGE SCALE GENOMIC DNA]</scope>
    <source>
        <strain evidence="10">Mn_MB_F_20050700_S1D</strain>
    </source>
</reference>
<dbReference type="HAMAP" id="MF_00159">
    <property type="entry name" value="IspG"/>
    <property type="match status" value="1"/>
</dbReference>
<evidence type="ECO:0000259" key="9">
    <source>
        <dbReference type="Pfam" id="PF26540"/>
    </source>
</evidence>
<keyword evidence="2 7" id="KW-0479">Metal-binding</keyword>
<evidence type="ECO:0000259" key="8">
    <source>
        <dbReference type="Pfam" id="PF04551"/>
    </source>
</evidence>
<organism evidence="10 11">
    <name type="scientific">Microcystis novacekii Mn_MB_F_20050700_S1D</name>
    <dbReference type="NCBI Taxonomy" id="2486266"/>
    <lineage>
        <taxon>Bacteria</taxon>
        <taxon>Bacillati</taxon>
        <taxon>Cyanobacteriota</taxon>
        <taxon>Cyanophyceae</taxon>
        <taxon>Oscillatoriophycideae</taxon>
        <taxon>Chroococcales</taxon>
        <taxon>Microcystaceae</taxon>
        <taxon>Microcystis</taxon>
    </lineage>
</organism>
<feature type="binding site" evidence="7">
    <location>
        <position position="356"/>
    </location>
    <ligand>
        <name>[4Fe-4S] cluster</name>
        <dbReference type="ChEBI" id="CHEBI:49883"/>
    </ligand>
</feature>
<dbReference type="EC" id="1.17.7.1" evidence="7"/>
<comment type="similarity">
    <text evidence="7">Belongs to the IspG family.</text>
</comment>
<comment type="function">
    <text evidence="7">Converts 2C-methyl-D-erythritol 2,4-cyclodiphosphate (ME-2,4cPP) into 1-hydroxy-2-methyl-2-(E)-butenyl 4-diphosphate.</text>
</comment>
<dbReference type="InterPro" id="IPR011005">
    <property type="entry name" value="Dihydropteroate_synth-like_sf"/>
</dbReference>
<evidence type="ECO:0000256" key="1">
    <source>
        <dbReference type="ARBA" id="ARBA00022485"/>
    </source>
</evidence>
<keyword evidence="4 7" id="KW-0408">Iron</keyword>
<dbReference type="InterPro" id="IPR045854">
    <property type="entry name" value="NO2/SO3_Rdtase_4Fe4S_sf"/>
</dbReference>
<dbReference type="Gene3D" id="3.20.20.20">
    <property type="entry name" value="Dihydropteroate synthase-like"/>
    <property type="match status" value="1"/>
</dbReference>
<accession>A0A552IC53</accession>
<dbReference type="InterPro" id="IPR004588">
    <property type="entry name" value="IspG_bac-typ"/>
</dbReference>
<comment type="catalytic activity">
    <reaction evidence="7">
        <text>(2E)-4-hydroxy-3-methylbut-2-enyl diphosphate + 2 oxidized [2Fe-2S]-[ferredoxin] + H2O = 2-C-methyl-D-erythritol 2,4-cyclic diphosphate + 2 reduced [2Fe-2S]-[ferredoxin] + H(+)</text>
        <dbReference type="Rhea" id="RHEA:26119"/>
        <dbReference type="Rhea" id="RHEA-COMP:10000"/>
        <dbReference type="Rhea" id="RHEA-COMP:10001"/>
        <dbReference type="ChEBI" id="CHEBI:15377"/>
        <dbReference type="ChEBI" id="CHEBI:15378"/>
        <dbReference type="ChEBI" id="CHEBI:33737"/>
        <dbReference type="ChEBI" id="CHEBI:33738"/>
        <dbReference type="ChEBI" id="CHEBI:58483"/>
        <dbReference type="ChEBI" id="CHEBI:128753"/>
        <dbReference type="EC" id="1.17.7.1"/>
    </reaction>
</comment>
<comment type="cofactor">
    <cofactor evidence="7">
        <name>[4Fe-4S] cluster</name>
        <dbReference type="ChEBI" id="CHEBI:49883"/>
    </cofactor>
    <text evidence="7">Binds 1 [4Fe-4S] cluster.</text>
</comment>
<dbReference type="EMBL" id="SFAV01000344">
    <property type="protein sequence ID" value="TRU81024.1"/>
    <property type="molecule type" value="Genomic_DNA"/>
</dbReference>
<sequence length="406" mass="44474">MQTLESTLNPPATASEFDTTIHRRKTRPVRVGSVTIGGGYPVVVQSMINEDTLDIDGSVAGIRRLHEVGCEIVRVTVPSLAHATALAKIREKLLATYQPVPLVADVHHNGMKIALEVAKHVDKVRINPGLYVFEKPKADRSEYSQAEFDEIGEKIAETLKPLVVSLREQGKAMRIGVNHGSLAERMLFTYGDTPEGMVQSALEFIRICESLDFHNLVVSLKASRVQVMVAAYRLMVKRMDELGMDYPLHLGVTEAGDGEYGRIKSTAGIATLLADGIGDTIRVSLTEAPEKEIPVCYSILQALGLRKTMVEYVACPSCGRTLFNLEDVLQQVRAATQHLTGLDIAVMGCIVNGPGEMADADYGYVGKQAGYISLYRGREEIKRVPESEGVTELINLIKADGRWVEP</sequence>
<dbReference type="GO" id="GO:0016114">
    <property type="term" value="P:terpenoid biosynthetic process"/>
    <property type="evidence" value="ECO:0007669"/>
    <property type="project" value="InterPro"/>
</dbReference>
<feature type="binding site" evidence="7">
    <location>
        <position position="315"/>
    </location>
    <ligand>
        <name>[4Fe-4S] cluster</name>
        <dbReference type="ChEBI" id="CHEBI:49883"/>
    </ligand>
</feature>
<feature type="binding site" evidence="7">
    <location>
        <position position="318"/>
    </location>
    <ligand>
        <name>[4Fe-4S] cluster</name>
        <dbReference type="ChEBI" id="CHEBI:49883"/>
    </ligand>
</feature>
<dbReference type="NCBIfam" id="NF001540">
    <property type="entry name" value="PRK00366.1"/>
    <property type="match status" value="1"/>
</dbReference>
<dbReference type="Gene3D" id="3.30.413.10">
    <property type="entry name" value="Sulfite Reductase Hemoprotein, domain 1"/>
    <property type="match status" value="1"/>
</dbReference>
<comment type="caution">
    <text evidence="10">The sequence shown here is derived from an EMBL/GenBank/DDBJ whole genome shotgun (WGS) entry which is preliminary data.</text>
</comment>
<comment type="pathway">
    <text evidence="7">Isoprenoid biosynthesis; isopentenyl diphosphate biosynthesis via DXP pathway; isopentenyl diphosphate from 1-deoxy-D-xylulose 5-phosphate: step 5/6.</text>
</comment>
<dbReference type="Proteomes" id="UP000319191">
    <property type="component" value="Unassembled WGS sequence"/>
</dbReference>
<feature type="binding site" evidence="7">
    <location>
        <position position="349"/>
    </location>
    <ligand>
        <name>[4Fe-4S] cluster</name>
        <dbReference type="ChEBI" id="CHEBI:49883"/>
    </ligand>
</feature>
<proteinExistence type="inferred from homology"/>
<dbReference type="UniPathway" id="UPA00056">
    <property type="reaction ID" value="UER00096"/>
</dbReference>
<evidence type="ECO:0000256" key="2">
    <source>
        <dbReference type="ARBA" id="ARBA00022723"/>
    </source>
</evidence>
<keyword evidence="1 7" id="KW-0004">4Fe-4S</keyword>
<dbReference type="InterPro" id="IPR016425">
    <property type="entry name" value="IspG_bac"/>
</dbReference>
<dbReference type="FunFam" id="3.20.20.20:FF:000005">
    <property type="entry name" value="4-hydroxy-3-methylbut-2-en-1-yl diphosphate synthase (flavodoxin)"/>
    <property type="match status" value="1"/>
</dbReference>
<evidence type="ECO:0000256" key="5">
    <source>
        <dbReference type="ARBA" id="ARBA00023014"/>
    </source>
</evidence>